<keyword evidence="2 9" id="KW-0436">Ligase</keyword>
<reference evidence="10 11" key="1">
    <citation type="submission" date="2015-06" db="EMBL/GenBank/DDBJ databases">
        <title>Draft genome sequence of beer spoilage bacterium Megasphaera cerevisiae type strain 20462.</title>
        <authorList>
            <person name="Kutumbaka K."/>
            <person name="Pasmowitz J."/>
            <person name="Mategko J."/>
            <person name="Reyes D."/>
            <person name="Friedrich A."/>
            <person name="Han S."/>
            <person name="Martens-Habbena W."/>
            <person name="Neal-McKinney J."/>
            <person name="Janagama H.K."/>
            <person name="Nadala C."/>
            <person name="Samadpour M."/>
        </authorList>
    </citation>
    <scope>NUCLEOTIDE SEQUENCE [LARGE SCALE GENOMIC DNA]</scope>
    <source>
        <strain evidence="10 11">DSM 20462</strain>
    </source>
</reference>
<dbReference type="NCBIfam" id="TIGR00347">
    <property type="entry name" value="bioD"/>
    <property type="match status" value="1"/>
</dbReference>
<keyword evidence="1 9" id="KW-0963">Cytoplasm</keyword>
<dbReference type="Proteomes" id="UP000036503">
    <property type="component" value="Unassembled WGS sequence"/>
</dbReference>
<dbReference type="GO" id="GO:0005829">
    <property type="term" value="C:cytosol"/>
    <property type="evidence" value="ECO:0007669"/>
    <property type="project" value="TreeGrafter"/>
</dbReference>
<dbReference type="GO" id="GO:0005524">
    <property type="term" value="F:ATP binding"/>
    <property type="evidence" value="ECO:0007669"/>
    <property type="project" value="UniProtKB-UniRule"/>
</dbReference>
<dbReference type="OrthoDB" id="9802097at2"/>
<dbReference type="GO" id="GO:0004141">
    <property type="term" value="F:dethiobiotin synthase activity"/>
    <property type="evidence" value="ECO:0007669"/>
    <property type="project" value="UniProtKB-UniRule"/>
</dbReference>
<evidence type="ECO:0000256" key="1">
    <source>
        <dbReference type="ARBA" id="ARBA00022490"/>
    </source>
</evidence>
<sequence>MGKGLFITGTGTDIGKTYVTGLIVNTLRRAGYHAGYYKAAVSGAPTVSESDAGYVNRTAGIQESEALLLSYLYQTAVSPHLAAQIEGHPIEKDVIIAAWQKVSAAYSYVTMEGSGGIICPLRHDAKAVYYLENVIQWLHLPSLIIGDAGLGTINAVTLTAAYMKNRRLPVKGVILNRYTGSLMEKDNIHIIEELTNLPVLALVKPGDTCLDIDAQVLASLYEGEV</sequence>
<gene>
    <name evidence="9" type="primary">bioD</name>
    <name evidence="10" type="ORF">AB840_06385</name>
</gene>
<evidence type="ECO:0000256" key="7">
    <source>
        <dbReference type="ARBA" id="ARBA00022842"/>
    </source>
</evidence>
<feature type="binding site" evidence="9">
    <location>
        <begin position="13"/>
        <end position="18"/>
    </location>
    <ligand>
        <name>ATP</name>
        <dbReference type="ChEBI" id="CHEBI:30616"/>
    </ligand>
</feature>
<evidence type="ECO:0000256" key="5">
    <source>
        <dbReference type="ARBA" id="ARBA00022756"/>
    </source>
</evidence>
<dbReference type="EC" id="6.3.3.3" evidence="9"/>
<evidence type="ECO:0000313" key="11">
    <source>
        <dbReference type="Proteomes" id="UP000036503"/>
    </source>
</evidence>
<feature type="binding site" evidence="9">
    <location>
        <begin position="176"/>
        <end position="177"/>
    </location>
    <ligand>
        <name>ATP</name>
        <dbReference type="ChEBI" id="CHEBI:30616"/>
    </ligand>
</feature>
<comment type="subunit">
    <text evidence="9">Homodimer.</text>
</comment>
<name>A0A0J6WT87_9FIRM</name>
<keyword evidence="4 9" id="KW-0547">Nucleotide-binding</keyword>
<dbReference type="InterPro" id="IPR027417">
    <property type="entry name" value="P-loop_NTPase"/>
</dbReference>
<comment type="catalytic activity">
    <reaction evidence="9">
        <text>(7R,8S)-7,8-diammoniononanoate + CO2 + ATP = (4R,5S)-dethiobiotin + ADP + phosphate + 3 H(+)</text>
        <dbReference type="Rhea" id="RHEA:15805"/>
        <dbReference type="ChEBI" id="CHEBI:15378"/>
        <dbReference type="ChEBI" id="CHEBI:16526"/>
        <dbReference type="ChEBI" id="CHEBI:30616"/>
        <dbReference type="ChEBI" id="CHEBI:43474"/>
        <dbReference type="ChEBI" id="CHEBI:149469"/>
        <dbReference type="ChEBI" id="CHEBI:149473"/>
        <dbReference type="ChEBI" id="CHEBI:456216"/>
        <dbReference type="EC" id="6.3.3.3"/>
    </reaction>
</comment>
<evidence type="ECO:0000313" key="10">
    <source>
        <dbReference type="EMBL" id="KMO86735.1"/>
    </source>
</evidence>
<proteinExistence type="inferred from homology"/>
<feature type="binding site" evidence="9">
    <location>
        <begin position="112"/>
        <end position="115"/>
    </location>
    <ligand>
        <name>ATP</name>
        <dbReference type="ChEBI" id="CHEBI:30616"/>
    </ligand>
</feature>
<keyword evidence="6 9" id="KW-0067">ATP-binding</keyword>
<dbReference type="SUPFAM" id="SSF52540">
    <property type="entry name" value="P-loop containing nucleoside triphosphate hydrolases"/>
    <property type="match status" value="1"/>
</dbReference>
<feature type="binding site" evidence="9">
    <location>
        <position position="51"/>
    </location>
    <ligand>
        <name>Mg(2+)</name>
        <dbReference type="ChEBI" id="CHEBI:18420"/>
    </ligand>
</feature>
<dbReference type="UniPathway" id="UPA00078">
    <property type="reaction ID" value="UER00161"/>
</dbReference>
<dbReference type="AlphaFoldDB" id="A0A0J6WT87"/>
<keyword evidence="7 9" id="KW-0460">Magnesium</keyword>
<dbReference type="RefSeq" id="WP_048514006.1">
    <property type="nucleotide sequence ID" value="NZ_FUXD01000022.1"/>
</dbReference>
<dbReference type="GO" id="GO:0009102">
    <property type="term" value="P:biotin biosynthetic process"/>
    <property type="evidence" value="ECO:0007669"/>
    <property type="project" value="UniProtKB-UniRule"/>
</dbReference>
<dbReference type="Pfam" id="PF13500">
    <property type="entry name" value="AAA_26"/>
    <property type="match status" value="1"/>
</dbReference>
<dbReference type="HAMAP" id="MF_00336">
    <property type="entry name" value="BioD"/>
    <property type="match status" value="1"/>
</dbReference>
<dbReference type="GO" id="GO:0000287">
    <property type="term" value="F:magnesium ion binding"/>
    <property type="evidence" value="ECO:0007669"/>
    <property type="project" value="UniProtKB-UniRule"/>
</dbReference>
<feature type="binding site" evidence="9">
    <location>
        <position position="17"/>
    </location>
    <ligand>
        <name>Mg(2+)</name>
        <dbReference type="ChEBI" id="CHEBI:18420"/>
    </ligand>
</feature>
<comment type="caution">
    <text evidence="9">Lacks conserved residue(s) required for the propagation of feature annotation.</text>
</comment>
<evidence type="ECO:0000256" key="8">
    <source>
        <dbReference type="ARBA" id="ARBA00047386"/>
    </source>
</evidence>
<evidence type="ECO:0000256" key="6">
    <source>
        <dbReference type="ARBA" id="ARBA00022840"/>
    </source>
</evidence>
<evidence type="ECO:0000256" key="2">
    <source>
        <dbReference type="ARBA" id="ARBA00022598"/>
    </source>
</evidence>
<evidence type="ECO:0000256" key="9">
    <source>
        <dbReference type="HAMAP-Rule" id="MF_00336"/>
    </source>
</evidence>
<protein>
    <recommendedName>
        <fullName evidence="9">ATP-dependent dethiobiotin synthetase BioD</fullName>
        <ecNumber evidence="9">6.3.3.3</ecNumber>
    </recommendedName>
    <alternativeName>
        <fullName evidence="9">DTB synthetase</fullName>
        <shortName evidence="9">DTBS</shortName>
    </alternativeName>
    <alternativeName>
        <fullName evidence="9">Dethiobiotin synthase</fullName>
    </alternativeName>
</protein>
<evidence type="ECO:0000256" key="4">
    <source>
        <dbReference type="ARBA" id="ARBA00022741"/>
    </source>
</evidence>
<feature type="binding site" evidence="9">
    <location>
        <position position="51"/>
    </location>
    <ligand>
        <name>ATP</name>
        <dbReference type="ChEBI" id="CHEBI:30616"/>
    </ligand>
</feature>
<comment type="cofactor">
    <cofactor evidence="9">
        <name>Mg(2+)</name>
        <dbReference type="ChEBI" id="CHEBI:18420"/>
    </cofactor>
</comment>
<dbReference type="FunCoup" id="A0A0J6WT87">
    <property type="interactions" value="195"/>
</dbReference>
<comment type="similarity">
    <text evidence="9">Belongs to the dethiobiotin synthetase family.</text>
</comment>
<feature type="binding site" evidence="9">
    <location>
        <position position="42"/>
    </location>
    <ligand>
        <name>substrate</name>
    </ligand>
</feature>
<dbReference type="InterPro" id="IPR004472">
    <property type="entry name" value="DTB_synth_BioD"/>
</dbReference>
<dbReference type="Gene3D" id="3.40.50.300">
    <property type="entry name" value="P-loop containing nucleotide triphosphate hydrolases"/>
    <property type="match status" value="1"/>
</dbReference>
<keyword evidence="11" id="KW-1185">Reference proteome</keyword>
<accession>A0A0J6WT87</accession>
<comment type="caution">
    <text evidence="10">The sequence shown here is derived from an EMBL/GenBank/DDBJ whole genome shotgun (WGS) entry which is preliminary data.</text>
</comment>
<feature type="active site" evidence="9">
    <location>
        <position position="38"/>
    </location>
</feature>
<comment type="function">
    <text evidence="9">Catalyzes a mechanistically unusual reaction, the ATP-dependent insertion of CO2 between the N7 and N8 nitrogen atoms of 7,8-diaminopelargonic acid (DAPA, also called 7,8-diammoniononanoate) to form a ureido ring.</text>
</comment>
<dbReference type="EMBL" id="LEKT01000016">
    <property type="protein sequence ID" value="KMO86735.1"/>
    <property type="molecule type" value="Genomic_DNA"/>
</dbReference>
<keyword evidence="3 9" id="KW-0479">Metal-binding</keyword>
<dbReference type="InParanoid" id="A0A0J6WT87"/>
<comment type="subcellular location">
    <subcellularLocation>
        <location evidence="9">Cytoplasm</location>
    </subcellularLocation>
</comment>
<dbReference type="CDD" id="cd03109">
    <property type="entry name" value="DTBS"/>
    <property type="match status" value="1"/>
</dbReference>
<dbReference type="PANTHER" id="PTHR43210">
    <property type="entry name" value="DETHIOBIOTIN SYNTHETASE"/>
    <property type="match status" value="1"/>
</dbReference>
<evidence type="ECO:0000256" key="3">
    <source>
        <dbReference type="ARBA" id="ARBA00022723"/>
    </source>
</evidence>
<organism evidence="10 11">
    <name type="scientific">Megasphaera cerevisiae DSM 20462</name>
    <dbReference type="NCBI Taxonomy" id="1122219"/>
    <lineage>
        <taxon>Bacteria</taxon>
        <taxon>Bacillati</taxon>
        <taxon>Bacillota</taxon>
        <taxon>Negativicutes</taxon>
        <taxon>Veillonellales</taxon>
        <taxon>Veillonellaceae</taxon>
        <taxon>Megasphaera</taxon>
    </lineage>
</organism>
<dbReference type="STRING" id="39029.BSR42_05995"/>
<dbReference type="PATRIC" id="fig|1122219.3.peg.752"/>
<comment type="pathway">
    <text evidence="9">Cofactor biosynthesis; biotin biosynthesis; biotin from 7,8-diaminononanoate: step 1/2.</text>
</comment>
<comment type="catalytic activity">
    <reaction evidence="8">
        <text>(7R,8S)-8-amino-7-(carboxyamino)nonanoate + ATP = (4R,5S)-dethiobiotin + ADP + phosphate + H(+)</text>
        <dbReference type="Rhea" id="RHEA:63684"/>
        <dbReference type="ChEBI" id="CHEBI:15378"/>
        <dbReference type="ChEBI" id="CHEBI:30616"/>
        <dbReference type="ChEBI" id="CHEBI:43474"/>
        <dbReference type="ChEBI" id="CHEBI:149470"/>
        <dbReference type="ChEBI" id="CHEBI:149473"/>
        <dbReference type="ChEBI" id="CHEBI:456216"/>
    </reaction>
</comment>
<feature type="binding site" evidence="9">
    <location>
        <position position="112"/>
    </location>
    <ligand>
        <name>Mg(2+)</name>
        <dbReference type="ChEBI" id="CHEBI:18420"/>
    </ligand>
</feature>
<dbReference type="PIRSF" id="PIRSF006755">
    <property type="entry name" value="DTB_synth"/>
    <property type="match status" value="1"/>
</dbReference>
<dbReference type="PANTHER" id="PTHR43210:SF2">
    <property type="entry name" value="ATP-DEPENDENT DETHIOBIOTIN SYNTHETASE BIOD 2"/>
    <property type="match status" value="1"/>
</dbReference>
<keyword evidence="5 9" id="KW-0093">Biotin biosynthesis</keyword>